<evidence type="ECO:0000259" key="8">
    <source>
        <dbReference type="PROSITE" id="PS50240"/>
    </source>
</evidence>
<keyword evidence="5" id="KW-0843">Virulence</keyword>
<dbReference type="EMBL" id="ANIX01003049">
    <property type="protein sequence ID" value="ETP08958.1"/>
    <property type="molecule type" value="Genomic_DNA"/>
</dbReference>
<dbReference type="PRINTS" id="PR00722">
    <property type="entry name" value="CHYMOTRYPSIN"/>
</dbReference>
<proteinExistence type="inferred from homology"/>
<dbReference type="GO" id="GO:0004252">
    <property type="term" value="F:serine-type endopeptidase activity"/>
    <property type="evidence" value="ECO:0007669"/>
    <property type="project" value="InterPro"/>
</dbReference>
<name>W2WFS8_PHYNI</name>
<dbReference type="InterPro" id="IPR050430">
    <property type="entry name" value="Peptidase_S1"/>
</dbReference>
<dbReference type="InterPro" id="IPR001254">
    <property type="entry name" value="Trypsin_dom"/>
</dbReference>
<evidence type="ECO:0000256" key="3">
    <source>
        <dbReference type="ARBA" id="ARBA00022525"/>
    </source>
</evidence>
<dbReference type="PANTHER" id="PTHR24276">
    <property type="entry name" value="POLYSERASE-RELATED"/>
    <property type="match status" value="1"/>
</dbReference>
<evidence type="ECO:0000313" key="10">
    <source>
        <dbReference type="Proteomes" id="UP000018958"/>
    </source>
</evidence>
<evidence type="ECO:0000313" key="9">
    <source>
        <dbReference type="EMBL" id="ETP08958.1"/>
    </source>
</evidence>
<dbReference type="AlphaFoldDB" id="W2WFS8"/>
<evidence type="ECO:0000256" key="4">
    <source>
        <dbReference type="ARBA" id="ARBA00022729"/>
    </source>
</evidence>
<dbReference type="GO" id="GO:0006508">
    <property type="term" value="P:proteolysis"/>
    <property type="evidence" value="ECO:0007669"/>
    <property type="project" value="InterPro"/>
</dbReference>
<dbReference type="OrthoDB" id="122635at2759"/>
<keyword evidence="3" id="KW-0964">Secreted</keyword>
<comment type="caution">
    <text evidence="9">The sequence shown here is derived from an EMBL/GenBank/DDBJ whole genome shotgun (WGS) entry which is preliminary data.</text>
</comment>
<sequence length="347" mass="38276">MFTQSAIPQGGDKLHVTLHHKYYRLFRFNICACPNPTGEVQQSNPGWSHFCSCLKSFKSPKCTAVEDEASPLYYPRFCDDNVSERFVVLYNCGRFCASTGLFDDTDLTSDEESRIYSGSNADISKYSYVAKLIPGDMEDSPLCGGTLIALQYVLTSVYCLGWFKLDLHVSLGGQKNKDQGSQKSERIRAVEAFRHPLYNTTWFTYDVALLKLEKPFTHKPARLADADGSDAKKNAETVQSVAAKIIADDECGNYAIDLDVFLCAGTERGKGFCAGDTGAPLVSNGVVVVIASAHPGEANDCGELPGLYTRTSRVWRTFGGCSGFLGRRKEFHNRHYSRLGPEGEDNT</sequence>
<dbReference type="Proteomes" id="UP000018958">
    <property type="component" value="Unassembled WGS sequence"/>
</dbReference>
<keyword evidence="7" id="KW-0325">Glycoprotein</keyword>
<dbReference type="InterPro" id="IPR043504">
    <property type="entry name" value="Peptidase_S1_PA_chymotrypsin"/>
</dbReference>
<gene>
    <name evidence="9" type="ORF">F441_15134</name>
</gene>
<organism evidence="9 10">
    <name type="scientific">Phytophthora nicotianae CJ01A1</name>
    <dbReference type="NCBI Taxonomy" id="1317063"/>
    <lineage>
        <taxon>Eukaryota</taxon>
        <taxon>Sar</taxon>
        <taxon>Stramenopiles</taxon>
        <taxon>Oomycota</taxon>
        <taxon>Peronosporomycetes</taxon>
        <taxon>Peronosporales</taxon>
        <taxon>Peronosporaceae</taxon>
        <taxon>Phytophthora</taxon>
    </lineage>
</organism>
<evidence type="ECO:0000256" key="6">
    <source>
        <dbReference type="ARBA" id="ARBA00023157"/>
    </source>
</evidence>
<dbReference type="Gene3D" id="2.40.10.10">
    <property type="entry name" value="Trypsin-like serine proteases"/>
    <property type="match status" value="1"/>
</dbReference>
<comment type="similarity">
    <text evidence="2">Belongs to the peptidase S1 family.</text>
</comment>
<dbReference type="SUPFAM" id="SSF50494">
    <property type="entry name" value="Trypsin-like serine proteases"/>
    <property type="match status" value="1"/>
</dbReference>
<dbReference type="GO" id="GO:0005576">
    <property type="term" value="C:extracellular region"/>
    <property type="evidence" value="ECO:0007669"/>
    <property type="project" value="UniProtKB-SubCell"/>
</dbReference>
<reference evidence="9 10" key="1">
    <citation type="submission" date="2013-11" db="EMBL/GenBank/DDBJ databases">
        <title>The Genome Sequence of Phytophthora parasitica CJ01A1.</title>
        <authorList>
            <consortium name="The Broad Institute Genomics Platform"/>
            <person name="Russ C."/>
            <person name="Tyler B."/>
            <person name="Panabieres F."/>
            <person name="Shan W."/>
            <person name="Tripathy S."/>
            <person name="Grunwald N."/>
            <person name="Machado M."/>
            <person name="Johnson C.S."/>
            <person name="Walker B."/>
            <person name="Young S.K."/>
            <person name="Zeng Q."/>
            <person name="Gargeya S."/>
            <person name="Fitzgerald M."/>
            <person name="Haas B."/>
            <person name="Abouelleil A."/>
            <person name="Allen A.W."/>
            <person name="Alvarado L."/>
            <person name="Arachchi H.M."/>
            <person name="Berlin A.M."/>
            <person name="Chapman S.B."/>
            <person name="Gainer-Dewar J."/>
            <person name="Goldberg J."/>
            <person name="Griggs A."/>
            <person name="Gujja S."/>
            <person name="Hansen M."/>
            <person name="Howarth C."/>
            <person name="Imamovic A."/>
            <person name="Ireland A."/>
            <person name="Larimer J."/>
            <person name="McCowan C."/>
            <person name="Murphy C."/>
            <person name="Pearson M."/>
            <person name="Poon T.W."/>
            <person name="Priest M."/>
            <person name="Roberts A."/>
            <person name="Saif S."/>
            <person name="Shea T."/>
            <person name="Sisk P."/>
            <person name="Sykes S."/>
            <person name="Wortman J."/>
            <person name="Nusbaum C."/>
            <person name="Birren B."/>
        </authorList>
    </citation>
    <scope>NUCLEOTIDE SEQUENCE [LARGE SCALE GENOMIC DNA]</scope>
    <source>
        <strain evidence="9 10">CJ01A1</strain>
    </source>
</reference>
<dbReference type="PANTHER" id="PTHR24276:SF98">
    <property type="entry name" value="FI18310P1-RELATED"/>
    <property type="match status" value="1"/>
</dbReference>
<evidence type="ECO:0000256" key="2">
    <source>
        <dbReference type="ARBA" id="ARBA00007664"/>
    </source>
</evidence>
<dbReference type="PROSITE" id="PS50240">
    <property type="entry name" value="TRYPSIN_DOM"/>
    <property type="match status" value="1"/>
</dbReference>
<protein>
    <recommendedName>
        <fullName evidence="8">Peptidase S1 domain-containing protein</fullName>
    </recommendedName>
</protein>
<evidence type="ECO:0000256" key="7">
    <source>
        <dbReference type="ARBA" id="ARBA00023180"/>
    </source>
</evidence>
<dbReference type="InterPro" id="IPR001314">
    <property type="entry name" value="Peptidase_S1A"/>
</dbReference>
<dbReference type="InterPro" id="IPR009003">
    <property type="entry name" value="Peptidase_S1_PA"/>
</dbReference>
<keyword evidence="6" id="KW-1015">Disulfide bond</keyword>
<evidence type="ECO:0000256" key="5">
    <source>
        <dbReference type="ARBA" id="ARBA00023026"/>
    </source>
</evidence>
<dbReference type="SMART" id="SM00020">
    <property type="entry name" value="Tryp_SPc"/>
    <property type="match status" value="1"/>
</dbReference>
<evidence type="ECO:0000256" key="1">
    <source>
        <dbReference type="ARBA" id="ARBA00004613"/>
    </source>
</evidence>
<dbReference type="Pfam" id="PF00089">
    <property type="entry name" value="Trypsin"/>
    <property type="match status" value="1"/>
</dbReference>
<comment type="subcellular location">
    <subcellularLocation>
        <location evidence="1">Secreted</location>
    </subcellularLocation>
</comment>
<accession>W2WFS8</accession>
<feature type="domain" description="Peptidase S1" evidence="8">
    <location>
        <begin position="115"/>
        <end position="318"/>
    </location>
</feature>
<keyword evidence="4" id="KW-0732">Signal</keyword>